<protein>
    <submittedName>
        <fullName evidence="4">Peptidase S8</fullName>
    </submittedName>
</protein>
<reference evidence="4" key="1">
    <citation type="submission" date="2020-03" db="EMBL/GenBank/DDBJ databases">
        <title>Solimonas marina sp. nov., isolated from deep seawater of the Pacific Ocean.</title>
        <authorList>
            <person name="Liu X."/>
            <person name="Lai Q."/>
            <person name="Sun F."/>
            <person name="Gai Y."/>
            <person name="Li G."/>
            <person name="Shao Z."/>
        </authorList>
    </citation>
    <scope>NUCLEOTIDE SEQUENCE</scope>
    <source>
        <strain evidence="4">C16B3</strain>
    </source>
</reference>
<dbReference type="InterPro" id="IPR000209">
    <property type="entry name" value="Peptidase_S8/S53_dom"/>
</dbReference>
<evidence type="ECO:0000313" key="5">
    <source>
        <dbReference type="Proteomes" id="UP000653472"/>
    </source>
</evidence>
<feature type="binding site" evidence="1">
    <location>
        <position position="377"/>
    </location>
    <ligand>
        <name>Ca(2+)</name>
        <dbReference type="ChEBI" id="CHEBI:29108"/>
    </ligand>
</feature>
<keyword evidence="1" id="KW-0645">Protease</keyword>
<evidence type="ECO:0000256" key="2">
    <source>
        <dbReference type="SAM" id="SignalP"/>
    </source>
</evidence>
<evidence type="ECO:0000256" key="1">
    <source>
        <dbReference type="PROSITE-ProRule" id="PRU01032"/>
    </source>
</evidence>
<comment type="cofactor">
    <cofactor evidence="1">
        <name>Ca(2+)</name>
        <dbReference type="ChEBI" id="CHEBI:29108"/>
    </cofactor>
    <text evidence="1">Binds 1 Ca(2+) ion per subunit.</text>
</comment>
<dbReference type="Pfam" id="PF00082">
    <property type="entry name" value="Peptidase_S8"/>
    <property type="match status" value="1"/>
</dbReference>
<dbReference type="Gene3D" id="3.40.50.200">
    <property type="entry name" value="Peptidase S8/S53 domain"/>
    <property type="match status" value="1"/>
</dbReference>
<dbReference type="InterPro" id="IPR036852">
    <property type="entry name" value="Peptidase_S8/S53_dom_sf"/>
</dbReference>
<name>A0A970B9K9_9GAMM</name>
<comment type="caution">
    <text evidence="4">The sequence shown here is derived from an EMBL/GenBank/DDBJ whole genome shotgun (WGS) entry which is preliminary data.</text>
</comment>
<dbReference type="GO" id="GO:0046872">
    <property type="term" value="F:metal ion binding"/>
    <property type="evidence" value="ECO:0007669"/>
    <property type="project" value="UniProtKB-UniRule"/>
</dbReference>
<dbReference type="Proteomes" id="UP000653472">
    <property type="component" value="Unassembled WGS sequence"/>
</dbReference>
<feature type="active site" description="Charge relay system" evidence="1">
    <location>
        <position position="325"/>
    </location>
</feature>
<dbReference type="CDD" id="cd04056">
    <property type="entry name" value="Peptidases_S53"/>
    <property type="match status" value="1"/>
</dbReference>
<dbReference type="GO" id="GO:0004252">
    <property type="term" value="F:serine-type endopeptidase activity"/>
    <property type="evidence" value="ECO:0007669"/>
    <property type="project" value="UniProtKB-UniRule"/>
</dbReference>
<feature type="active site" description="Charge relay system" evidence="1">
    <location>
        <position position="152"/>
    </location>
</feature>
<feature type="binding site" evidence="1">
    <location>
        <position position="358"/>
    </location>
    <ligand>
        <name>Ca(2+)</name>
        <dbReference type="ChEBI" id="CHEBI:29108"/>
    </ligand>
</feature>
<keyword evidence="5" id="KW-1185">Reference proteome</keyword>
<dbReference type="SUPFAM" id="SSF52743">
    <property type="entry name" value="Subtilisin-like"/>
    <property type="match status" value="1"/>
</dbReference>
<gene>
    <name evidence="4" type="ORF">G7Y82_09180</name>
</gene>
<feature type="signal peptide" evidence="2">
    <location>
        <begin position="1"/>
        <end position="23"/>
    </location>
</feature>
<sequence length="393" mass="39684">MKPIGLGRLLVGLLLSASAAVSASSEAATPSRVPLLSILHAAVCARPTVALTARCNSQILVDKQGLPLVTRTPSGYSPAELRDAYKITSSGSSSTVIAIVDAYDYAKAERDLGVYRAQFGLPECTTANGCFKKVDQNGGSNYPRRNQGWSQEAALDLDMASAMCPNCKIVLVEADSASFQDLATAVNTAAAIPGVHVISNSYGGDEAGSASFEPYYDHPGIAVTVSSGDDGYGVEFPASSPHVIAVGGTSLSPASNARGWTETAWSGAGSGCSAVYAKPSWQTDSGCAMRTVADVSAVADPNTGVAVYGPRLGLISGWLVFGGTSVAAPLVGGIYAVNGGTATYASEPYAQPGGLFDVLSGSNGSCGGSYLCTAGSGYDGPTGLGTPDGSGAF</sequence>
<dbReference type="InterPro" id="IPR050819">
    <property type="entry name" value="Tripeptidyl-peptidase_I"/>
</dbReference>
<feature type="binding site" evidence="1">
    <location>
        <position position="379"/>
    </location>
    <ligand>
        <name>Ca(2+)</name>
        <dbReference type="ChEBI" id="CHEBI:29108"/>
    </ligand>
</feature>
<dbReference type="GO" id="GO:0006508">
    <property type="term" value="P:proteolysis"/>
    <property type="evidence" value="ECO:0007669"/>
    <property type="project" value="UniProtKB-KW"/>
</dbReference>
<keyword evidence="1" id="KW-0479">Metal-binding</keyword>
<keyword evidence="2" id="KW-0732">Signal</keyword>
<dbReference type="AlphaFoldDB" id="A0A970B9K9"/>
<keyword evidence="1" id="KW-0378">Hydrolase</keyword>
<accession>A0A970B9K9</accession>
<feature type="chain" id="PRO_5037194478" evidence="2">
    <location>
        <begin position="24"/>
        <end position="393"/>
    </location>
</feature>
<evidence type="ECO:0000313" key="4">
    <source>
        <dbReference type="EMBL" id="NKF22491.1"/>
    </source>
</evidence>
<keyword evidence="1" id="KW-0720">Serine protease</keyword>
<dbReference type="PANTHER" id="PTHR14218">
    <property type="entry name" value="PROTEASE S8 TRIPEPTIDYL PEPTIDASE I CLN2"/>
    <property type="match status" value="1"/>
</dbReference>
<dbReference type="InterPro" id="IPR030400">
    <property type="entry name" value="Sedolisin_dom"/>
</dbReference>
<proteinExistence type="predicted"/>
<dbReference type="RefSeq" id="WP_168147747.1">
    <property type="nucleotide sequence ID" value="NZ_JAAVXB010000004.1"/>
</dbReference>
<dbReference type="EMBL" id="JAAVXB010000004">
    <property type="protein sequence ID" value="NKF22491.1"/>
    <property type="molecule type" value="Genomic_DNA"/>
</dbReference>
<feature type="domain" description="Peptidase S53" evidence="3">
    <location>
        <begin position="75"/>
        <end position="393"/>
    </location>
</feature>
<feature type="binding site" evidence="1">
    <location>
        <position position="357"/>
    </location>
    <ligand>
        <name>Ca(2+)</name>
        <dbReference type="ChEBI" id="CHEBI:29108"/>
    </ligand>
</feature>
<dbReference type="PROSITE" id="PS51695">
    <property type="entry name" value="SEDOLISIN"/>
    <property type="match status" value="1"/>
</dbReference>
<feature type="active site" description="Charge relay system" evidence="1">
    <location>
        <position position="156"/>
    </location>
</feature>
<evidence type="ECO:0000259" key="3">
    <source>
        <dbReference type="PROSITE" id="PS51695"/>
    </source>
</evidence>
<dbReference type="GO" id="GO:0008240">
    <property type="term" value="F:tripeptidyl-peptidase activity"/>
    <property type="evidence" value="ECO:0007669"/>
    <property type="project" value="TreeGrafter"/>
</dbReference>
<organism evidence="4 5">
    <name type="scientific">Solimonas marina</name>
    <dbReference type="NCBI Taxonomy" id="2714601"/>
    <lineage>
        <taxon>Bacteria</taxon>
        <taxon>Pseudomonadati</taxon>
        <taxon>Pseudomonadota</taxon>
        <taxon>Gammaproteobacteria</taxon>
        <taxon>Nevskiales</taxon>
        <taxon>Nevskiaceae</taxon>
        <taxon>Solimonas</taxon>
    </lineage>
</organism>
<dbReference type="PANTHER" id="PTHR14218:SF15">
    <property type="entry name" value="TRIPEPTIDYL-PEPTIDASE 1"/>
    <property type="match status" value="1"/>
</dbReference>
<keyword evidence="1" id="KW-0106">Calcium</keyword>